<reference evidence="1" key="2">
    <citation type="submission" date="2023-04" db="EMBL/GenBank/DDBJ databases">
        <authorList>
            <person name="Bruccoleri R.E."/>
            <person name="Oakeley E.J."/>
            <person name="Faust A.-M."/>
            <person name="Dessus-Babus S."/>
            <person name="Altorfer M."/>
            <person name="Burckhardt D."/>
            <person name="Oertli M."/>
            <person name="Naumann U."/>
            <person name="Petersen F."/>
            <person name="Wong J."/>
        </authorList>
    </citation>
    <scope>NUCLEOTIDE SEQUENCE</scope>
    <source>
        <strain evidence="1">GSM-AAB239-AS_SAM_17_03QT</strain>
        <tissue evidence="1">Leaf</tissue>
    </source>
</reference>
<evidence type="ECO:0000313" key="1">
    <source>
        <dbReference type="EMBL" id="KAJ6818000.1"/>
    </source>
</evidence>
<comment type="caution">
    <text evidence="1">The sequence shown here is derived from an EMBL/GenBank/DDBJ whole genome shotgun (WGS) entry which is preliminary data.</text>
</comment>
<reference evidence="1" key="1">
    <citation type="journal article" date="2023" name="GigaByte">
        <title>Genome assembly of the bearded iris, Iris pallida Lam.</title>
        <authorList>
            <person name="Bruccoleri R.E."/>
            <person name="Oakeley E.J."/>
            <person name="Faust A.M.E."/>
            <person name="Altorfer M."/>
            <person name="Dessus-Babus S."/>
            <person name="Burckhardt D."/>
            <person name="Oertli M."/>
            <person name="Naumann U."/>
            <person name="Petersen F."/>
            <person name="Wong J."/>
        </authorList>
    </citation>
    <scope>NUCLEOTIDE SEQUENCE</scope>
    <source>
        <strain evidence="1">GSM-AAB239-AS_SAM_17_03QT</strain>
    </source>
</reference>
<dbReference type="AlphaFoldDB" id="A0AAX6FNT3"/>
<evidence type="ECO:0008006" key="3">
    <source>
        <dbReference type="Google" id="ProtNLM"/>
    </source>
</evidence>
<keyword evidence="2" id="KW-1185">Reference proteome</keyword>
<gene>
    <name evidence="1" type="ORF">M6B38_410090</name>
</gene>
<sequence length="63" mass="7080">MLTFSCFTMHLCYRVDTHSHGHGRTCTSLSKFPRTVPGAPGPIRPGRKHWSCYGGTRYYGTFG</sequence>
<accession>A0AAX6FNT3</accession>
<organism evidence="1 2">
    <name type="scientific">Iris pallida</name>
    <name type="common">Sweet iris</name>
    <dbReference type="NCBI Taxonomy" id="29817"/>
    <lineage>
        <taxon>Eukaryota</taxon>
        <taxon>Viridiplantae</taxon>
        <taxon>Streptophyta</taxon>
        <taxon>Embryophyta</taxon>
        <taxon>Tracheophyta</taxon>
        <taxon>Spermatophyta</taxon>
        <taxon>Magnoliopsida</taxon>
        <taxon>Liliopsida</taxon>
        <taxon>Asparagales</taxon>
        <taxon>Iridaceae</taxon>
        <taxon>Iridoideae</taxon>
        <taxon>Irideae</taxon>
        <taxon>Iris</taxon>
    </lineage>
</organism>
<dbReference type="Proteomes" id="UP001140949">
    <property type="component" value="Unassembled WGS sequence"/>
</dbReference>
<protein>
    <recommendedName>
        <fullName evidence="3">Secreted protein</fullName>
    </recommendedName>
</protein>
<name>A0AAX6FNT3_IRIPA</name>
<proteinExistence type="predicted"/>
<dbReference type="EMBL" id="JANAVB010027414">
    <property type="protein sequence ID" value="KAJ6818000.1"/>
    <property type="molecule type" value="Genomic_DNA"/>
</dbReference>
<evidence type="ECO:0000313" key="2">
    <source>
        <dbReference type="Proteomes" id="UP001140949"/>
    </source>
</evidence>